<dbReference type="GO" id="GO:0030600">
    <property type="term" value="F:feruloyl esterase activity"/>
    <property type="evidence" value="ECO:0007669"/>
    <property type="project" value="UniProtKB-ARBA"/>
</dbReference>
<sequence length="522" mass="56931">MLFNLSAMSFPLMFQGLPGAFSKPTCTDHTFGSIHLANAKITSISTNVTNVELPPFPTNEWPNNASDPFPVCQVTVQYTHPGWNDTIKTYVTLPISGWNGRFVGVGGGGWSTGNLADLAQPAFKGYAAVTTDGGHLLAPMQELGWALHSQGNINWHALQNFAAVSLDDAATLGKAVTAAFYGKKPEYSYWTGCSTGGRQGHMMAQRYPTQYNGVLATASAFNWDKFVTSEYWPHVVMNKLDYYPPTCELDAITKAAIEACDELDGVKDGLISNPDLCKFDPKSVVGTSVECENPTGTIKISEKAAEIAQLIWRGPETEDGKFLWYGLDRSADLSGLANTICTSLKDCTSSPFPITQDWLTTFLLQDQSASLEKLAHSEYSKLFRQSVNRFSSVMGTADPDLTDFKSAGGKLISWHGTADQLIPHKGSVDYYNRVIEGDSGAADYYRFFEAPGVGHCQGGEGWYPGSAFEALVKWVERGEAPETLYAETIGTEKRRGIELCAYPERITYKGGNPDLASSFTCK</sequence>
<keyword evidence="4 8" id="KW-0732">Signal</keyword>
<evidence type="ECO:0000313" key="9">
    <source>
        <dbReference type="EMBL" id="KAF4335420.1"/>
    </source>
</evidence>
<comment type="similarity">
    <text evidence="1 8">Belongs to the tannase family.</text>
</comment>
<evidence type="ECO:0000256" key="7">
    <source>
        <dbReference type="ARBA" id="ARBA00023157"/>
    </source>
</evidence>
<dbReference type="InterPro" id="IPR011118">
    <property type="entry name" value="Tannase/feruloyl_esterase"/>
</dbReference>
<dbReference type="InterPro" id="IPR029058">
    <property type="entry name" value="AB_hydrolase_fold"/>
</dbReference>
<evidence type="ECO:0000313" key="10">
    <source>
        <dbReference type="Proteomes" id="UP000730481"/>
    </source>
</evidence>
<keyword evidence="3" id="KW-0479">Metal-binding</keyword>
<evidence type="ECO:0000256" key="1">
    <source>
        <dbReference type="ARBA" id="ARBA00006249"/>
    </source>
</evidence>
<dbReference type="SUPFAM" id="SSF53474">
    <property type="entry name" value="alpha/beta-Hydrolases"/>
    <property type="match status" value="1"/>
</dbReference>
<evidence type="ECO:0000256" key="3">
    <source>
        <dbReference type="ARBA" id="ARBA00022723"/>
    </source>
</evidence>
<comment type="caution">
    <text evidence="9">The sequence shown here is derived from an EMBL/GenBank/DDBJ whole genome shotgun (WGS) entry which is preliminary data.</text>
</comment>
<keyword evidence="10" id="KW-1185">Reference proteome</keyword>
<dbReference type="PANTHER" id="PTHR33938:SF8">
    <property type="entry name" value="CARBOXYLIC ESTER HYDROLASE"/>
    <property type="match status" value="1"/>
</dbReference>
<keyword evidence="5 8" id="KW-0378">Hydrolase</keyword>
<keyword evidence="7" id="KW-1015">Disulfide bond</keyword>
<protein>
    <recommendedName>
        <fullName evidence="8">Carboxylic ester hydrolase</fullName>
        <ecNumber evidence="8">3.1.1.-</ecNumber>
    </recommendedName>
</protein>
<dbReference type="PANTHER" id="PTHR33938">
    <property type="entry name" value="FERULOYL ESTERASE B-RELATED"/>
    <property type="match status" value="1"/>
</dbReference>
<reference evidence="9" key="2">
    <citation type="submission" date="2020-02" db="EMBL/GenBank/DDBJ databases">
        <title>Identification and distribution of gene clusters putatively required for synthesis of sphingolipid metabolism inhibitors in phylogenetically diverse species of the filamentous fungus Fusarium.</title>
        <authorList>
            <person name="Kim H.-S."/>
            <person name="Busman M."/>
            <person name="Brown D.W."/>
            <person name="Divon H."/>
            <person name="Uhlig S."/>
            <person name="Proctor R.H."/>
        </authorList>
    </citation>
    <scope>NUCLEOTIDE SEQUENCE</scope>
    <source>
        <strain evidence="9">NRRL 25174</strain>
    </source>
</reference>
<dbReference type="EC" id="3.1.1.-" evidence="8"/>
<evidence type="ECO:0000256" key="4">
    <source>
        <dbReference type="ARBA" id="ARBA00022729"/>
    </source>
</evidence>
<name>A0A9P5AAT5_9HYPO</name>
<dbReference type="AlphaFoldDB" id="A0A9P5AAT5"/>
<dbReference type="Pfam" id="PF07519">
    <property type="entry name" value="Tannase"/>
    <property type="match status" value="1"/>
</dbReference>
<feature type="signal peptide" evidence="8">
    <location>
        <begin position="1"/>
        <end position="22"/>
    </location>
</feature>
<dbReference type="GO" id="GO:0046872">
    <property type="term" value="F:metal ion binding"/>
    <property type="evidence" value="ECO:0007669"/>
    <property type="project" value="UniProtKB-KW"/>
</dbReference>
<organism evidence="9 10">
    <name type="scientific">Fusarium beomiforme</name>
    <dbReference type="NCBI Taxonomy" id="44412"/>
    <lineage>
        <taxon>Eukaryota</taxon>
        <taxon>Fungi</taxon>
        <taxon>Dikarya</taxon>
        <taxon>Ascomycota</taxon>
        <taxon>Pezizomycotina</taxon>
        <taxon>Sordariomycetes</taxon>
        <taxon>Hypocreomycetidae</taxon>
        <taxon>Hypocreales</taxon>
        <taxon>Nectriaceae</taxon>
        <taxon>Fusarium</taxon>
        <taxon>Fusarium burgessii species complex</taxon>
    </lineage>
</organism>
<proteinExistence type="inferred from homology"/>
<keyword evidence="6" id="KW-0106">Calcium</keyword>
<dbReference type="Proteomes" id="UP000730481">
    <property type="component" value="Unassembled WGS sequence"/>
</dbReference>
<keyword evidence="2" id="KW-0719">Serine esterase</keyword>
<dbReference type="OrthoDB" id="3039123at2759"/>
<dbReference type="EMBL" id="PVQB02000562">
    <property type="protein sequence ID" value="KAF4335420.1"/>
    <property type="molecule type" value="Genomic_DNA"/>
</dbReference>
<reference evidence="9" key="1">
    <citation type="journal article" date="2017" name="Mycologia">
        <title>Fusarium algeriense, sp. nov., a novel toxigenic crown rot pathogen of durum wheat from Algeria is nested in the Fusarium burgessii species complex.</title>
        <authorList>
            <person name="Laraba I."/>
            <person name="Keddad A."/>
            <person name="Boureghda H."/>
            <person name="Abdallah N."/>
            <person name="Vaughan M.M."/>
            <person name="Proctor R.H."/>
            <person name="Busman M."/>
            <person name="O'Donnell K."/>
        </authorList>
    </citation>
    <scope>NUCLEOTIDE SEQUENCE</scope>
    <source>
        <strain evidence="9">NRRL 25174</strain>
    </source>
</reference>
<evidence type="ECO:0000256" key="8">
    <source>
        <dbReference type="RuleBase" id="RU361238"/>
    </source>
</evidence>
<gene>
    <name evidence="9" type="ORF">FBEOM_10735</name>
</gene>
<evidence type="ECO:0000256" key="5">
    <source>
        <dbReference type="ARBA" id="ARBA00022801"/>
    </source>
</evidence>
<feature type="chain" id="PRO_5040536260" description="Carboxylic ester hydrolase" evidence="8">
    <location>
        <begin position="23"/>
        <end position="522"/>
    </location>
</feature>
<evidence type="ECO:0000256" key="2">
    <source>
        <dbReference type="ARBA" id="ARBA00022487"/>
    </source>
</evidence>
<dbReference type="Gene3D" id="3.40.50.1820">
    <property type="entry name" value="alpha/beta hydrolase"/>
    <property type="match status" value="1"/>
</dbReference>
<accession>A0A9P5AAT5</accession>
<evidence type="ECO:0000256" key="6">
    <source>
        <dbReference type="ARBA" id="ARBA00022837"/>
    </source>
</evidence>